<dbReference type="Gene3D" id="3.90.1720.10">
    <property type="entry name" value="endopeptidase domain like (from Nostoc punctiforme)"/>
    <property type="match status" value="1"/>
</dbReference>
<reference evidence="7 8" key="1">
    <citation type="submission" date="2013-01" db="EMBL/GenBank/DDBJ databases">
        <title>The Genome Sequence of Clostridium clostridioforme 90A8.</title>
        <authorList>
            <consortium name="The Broad Institute Genome Sequencing Platform"/>
            <person name="Earl A."/>
            <person name="Ward D."/>
            <person name="Feldgarden M."/>
            <person name="Gevers D."/>
            <person name="Courvalin P."/>
            <person name="Lambert T."/>
            <person name="Walker B."/>
            <person name="Young S.K."/>
            <person name="Zeng Q."/>
            <person name="Gargeya S."/>
            <person name="Fitzgerald M."/>
            <person name="Haas B."/>
            <person name="Abouelleil A."/>
            <person name="Alvarado L."/>
            <person name="Arachchi H.M."/>
            <person name="Berlin A.M."/>
            <person name="Chapman S.B."/>
            <person name="Dewar J."/>
            <person name="Goldberg J."/>
            <person name="Griggs A."/>
            <person name="Gujja S."/>
            <person name="Hansen M."/>
            <person name="Howarth C."/>
            <person name="Imamovic A."/>
            <person name="Larimer J."/>
            <person name="McCowan C."/>
            <person name="Murphy C."/>
            <person name="Neiman D."/>
            <person name="Pearson M."/>
            <person name="Priest M."/>
            <person name="Roberts A."/>
            <person name="Saif S."/>
            <person name="Shea T."/>
            <person name="Sisk P."/>
            <person name="Sykes S."/>
            <person name="Wortman J."/>
            <person name="Nusbaum C."/>
            <person name="Birren B."/>
        </authorList>
    </citation>
    <scope>NUCLEOTIDE SEQUENCE [LARGE SCALE GENOMIC DNA]</scope>
    <source>
        <strain evidence="7 8">90A8</strain>
    </source>
</reference>
<feature type="domain" description="NlpC/P60" evidence="6">
    <location>
        <begin position="214"/>
        <end position="339"/>
    </location>
</feature>
<organism evidence="7 8">
    <name type="scientific">[Clostridium] clostridioforme 90A8</name>
    <dbReference type="NCBI Taxonomy" id="999408"/>
    <lineage>
        <taxon>Bacteria</taxon>
        <taxon>Bacillati</taxon>
        <taxon>Bacillota</taxon>
        <taxon>Clostridia</taxon>
        <taxon>Lachnospirales</taxon>
        <taxon>Lachnospiraceae</taxon>
        <taxon>Enterocloster</taxon>
    </lineage>
</organism>
<comment type="caution">
    <text evidence="7">The sequence shown here is derived from an EMBL/GenBank/DDBJ whole genome shotgun (WGS) entry which is preliminary data.</text>
</comment>
<evidence type="ECO:0000256" key="4">
    <source>
        <dbReference type="ARBA" id="ARBA00022807"/>
    </source>
</evidence>
<evidence type="ECO:0000256" key="5">
    <source>
        <dbReference type="SAM" id="Phobius"/>
    </source>
</evidence>
<keyword evidence="5" id="KW-1133">Transmembrane helix</keyword>
<gene>
    <name evidence="7" type="ORF">HMPREF1090_01481</name>
</gene>
<keyword evidence="5" id="KW-0812">Transmembrane</keyword>
<dbReference type="InterPro" id="IPR038765">
    <property type="entry name" value="Papain-like_cys_pep_sf"/>
</dbReference>
<evidence type="ECO:0000313" key="8">
    <source>
        <dbReference type="Proteomes" id="UP000013085"/>
    </source>
</evidence>
<keyword evidence="5" id="KW-0472">Membrane</keyword>
<dbReference type="Pfam" id="PF00877">
    <property type="entry name" value="NLPC_P60"/>
    <property type="match status" value="1"/>
</dbReference>
<dbReference type="Proteomes" id="UP000013085">
    <property type="component" value="Unassembled WGS sequence"/>
</dbReference>
<accession>A0A0E2HEF0</accession>
<dbReference type="InterPro" id="IPR051202">
    <property type="entry name" value="Peptidase_C40"/>
</dbReference>
<evidence type="ECO:0000313" key="7">
    <source>
        <dbReference type="EMBL" id="ENZ17931.1"/>
    </source>
</evidence>
<keyword evidence="3" id="KW-0378">Hydrolase</keyword>
<keyword evidence="4" id="KW-0788">Thiol protease</keyword>
<comment type="similarity">
    <text evidence="1">Belongs to the peptidase C40 family.</text>
</comment>
<evidence type="ECO:0000259" key="6">
    <source>
        <dbReference type="PROSITE" id="PS51935"/>
    </source>
</evidence>
<evidence type="ECO:0000256" key="3">
    <source>
        <dbReference type="ARBA" id="ARBA00022801"/>
    </source>
</evidence>
<dbReference type="AlphaFoldDB" id="A0A0E2HEF0"/>
<dbReference type="EMBL" id="AGYR01000012">
    <property type="protein sequence ID" value="ENZ17931.1"/>
    <property type="molecule type" value="Genomic_DNA"/>
</dbReference>
<evidence type="ECO:0000256" key="1">
    <source>
        <dbReference type="ARBA" id="ARBA00007074"/>
    </source>
</evidence>
<dbReference type="PROSITE" id="PS51935">
    <property type="entry name" value="NLPC_P60"/>
    <property type="match status" value="1"/>
</dbReference>
<name>A0A0E2HEF0_9FIRM</name>
<dbReference type="RefSeq" id="WP_002595377.1">
    <property type="nucleotide sequence ID" value="NZ_KB851009.1"/>
</dbReference>
<dbReference type="PANTHER" id="PTHR47053:SF1">
    <property type="entry name" value="MUREIN DD-ENDOPEPTIDASE MEPH-RELATED"/>
    <property type="match status" value="1"/>
</dbReference>
<proteinExistence type="inferred from homology"/>
<dbReference type="SUPFAM" id="SSF54001">
    <property type="entry name" value="Cysteine proteinases"/>
    <property type="match status" value="1"/>
</dbReference>
<dbReference type="GO" id="GO:0006508">
    <property type="term" value="P:proteolysis"/>
    <property type="evidence" value="ECO:0007669"/>
    <property type="project" value="UniProtKB-KW"/>
</dbReference>
<dbReference type="GO" id="GO:0008234">
    <property type="term" value="F:cysteine-type peptidase activity"/>
    <property type="evidence" value="ECO:0007669"/>
    <property type="project" value="UniProtKB-KW"/>
</dbReference>
<dbReference type="InterPro" id="IPR000064">
    <property type="entry name" value="NLP_P60_dom"/>
</dbReference>
<feature type="transmembrane region" description="Helical" evidence="5">
    <location>
        <begin position="25"/>
        <end position="45"/>
    </location>
</feature>
<protein>
    <recommendedName>
        <fullName evidence="6">NlpC/P60 domain-containing protein</fullName>
    </recommendedName>
</protein>
<sequence>MAAPAAVLAAKAALVAATDKRTWTAIASVAAAILTPFILIIVVLLSTLSGTADHNNAAVDLTFNGGYLSSGLPADYRMYIEKMRDSFADLDAALAEINGMAEDGEVDAYRVKSIFYSLFFGADQPRMHDGDYRRFADCFVTYEEREDEDGETYTVAVPITDLETVYRNLSAALGRIITAENKSNAGRIYLLALYGPAAVPGGGNGLPPGVSMGDGSFAALMAEATKYIGYPYVWGGSSPSTSFDCSGFVCWVYTHSGVYNLPRTTATGIYDQCSLVPKAGMQPGDLVFFTRTYASPGPVSHVGIYVGAGQMLHCGSPIGYANINSAYWTEHFYAVGRLPAG</sequence>
<evidence type="ECO:0000256" key="2">
    <source>
        <dbReference type="ARBA" id="ARBA00022670"/>
    </source>
</evidence>
<keyword evidence="2" id="KW-0645">Protease</keyword>
<dbReference type="PANTHER" id="PTHR47053">
    <property type="entry name" value="MUREIN DD-ENDOPEPTIDASE MEPH-RELATED"/>
    <property type="match status" value="1"/>
</dbReference>
<dbReference type="HOGENOM" id="CLU_029425_9_0_9"/>
<dbReference type="PATRIC" id="fig|999408.3.peg.1596"/>